<organism evidence="1 2">
    <name type="scientific">Paraclostridium bifermentans ATCC 638 = DSM 14991</name>
    <dbReference type="NCBI Taxonomy" id="1233171"/>
    <lineage>
        <taxon>Bacteria</taxon>
        <taxon>Bacillati</taxon>
        <taxon>Bacillota</taxon>
        <taxon>Clostridia</taxon>
        <taxon>Peptostreptococcales</taxon>
        <taxon>Peptostreptococcaceae</taxon>
        <taxon>Paraclostridium</taxon>
    </lineage>
</organism>
<dbReference type="AlphaFoldDB" id="T4VPQ7"/>
<evidence type="ECO:0000313" key="1">
    <source>
        <dbReference type="EMBL" id="EQK42741.1"/>
    </source>
</evidence>
<sequence length="44" mass="5165">MYKKKCEYCGKEFNSQQPNAKYCGKYCGGKARNLRKIINKMKRG</sequence>
<dbReference type="RefSeq" id="WP_021429033.1">
    <property type="nucleotide sequence ID" value="NZ_AVNC01000015.1"/>
</dbReference>
<evidence type="ECO:0000313" key="2">
    <source>
        <dbReference type="Proteomes" id="UP000015688"/>
    </source>
</evidence>
<gene>
    <name evidence="1" type="ORF">C672_1685</name>
</gene>
<accession>T4VPQ7</accession>
<dbReference type="GeneID" id="75752815"/>
<comment type="caution">
    <text evidence="1">The sequence shown here is derived from an EMBL/GenBank/DDBJ whole genome shotgun (WGS) entry which is preliminary data.</text>
</comment>
<dbReference type="Proteomes" id="UP000015688">
    <property type="component" value="Unassembled WGS sequence"/>
</dbReference>
<dbReference type="PATRIC" id="fig|1233171.3.peg.1576"/>
<protein>
    <submittedName>
        <fullName evidence="1">Uncharacterized protein</fullName>
    </submittedName>
</protein>
<name>T4VPQ7_PARBF</name>
<dbReference type="EMBL" id="AVNC01000015">
    <property type="protein sequence ID" value="EQK42741.1"/>
    <property type="molecule type" value="Genomic_DNA"/>
</dbReference>
<reference evidence="1 2" key="1">
    <citation type="submission" date="2013-06" db="EMBL/GenBank/DDBJ databases">
        <authorList>
            <person name="Walk S."/>
            <person name="Aronoff D."/>
            <person name="Young V.Y."/>
            <person name="Marsh J."/>
            <person name="Harrison L."/>
            <person name="Daugherty S.C."/>
            <person name="Shefchek K.A."/>
            <person name="Hine E.E."/>
            <person name="Tallon L.J."/>
            <person name="Sadzewicz L.K."/>
            <person name="Rasko D.A."/>
        </authorList>
    </citation>
    <scope>NUCLEOTIDE SEQUENCE [LARGE SCALE GENOMIC DNA]</scope>
    <source>
        <strain evidence="1 2">ATCC 638</strain>
    </source>
</reference>
<proteinExistence type="predicted"/>